<evidence type="ECO:0000256" key="5">
    <source>
        <dbReference type="ARBA" id="ARBA00044503"/>
    </source>
</evidence>
<dbReference type="CDD" id="cd16332">
    <property type="entry name" value="Prp-like"/>
    <property type="match status" value="1"/>
</dbReference>
<organism evidence="7 8">
    <name type="scientific">Roseburia porci</name>
    <dbReference type="NCBI Taxonomy" id="2605790"/>
    <lineage>
        <taxon>Bacteria</taxon>
        <taxon>Bacillati</taxon>
        <taxon>Bacillota</taxon>
        <taxon>Clostridia</taxon>
        <taxon>Lachnospirales</taxon>
        <taxon>Lachnospiraceae</taxon>
        <taxon>Roseburia</taxon>
    </lineage>
</organism>
<keyword evidence="4" id="KW-0788">Thiol protease</keyword>
<dbReference type="Pfam" id="PF04327">
    <property type="entry name" value="Peptidase_Prp"/>
    <property type="match status" value="1"/>
</dbReference>
<comment type="caution">
    <text evidence="7">The sequence shown here is derived from an EMBL/GenBank/DDBJ whole genome shotgun (WGS) entry which is preliminary data.</text>
</comment>
<dbReference type="SUPFAM" id="SSF118010">
    <property type="entry name" value="TM1457-like"/>
    <property type="match status" value="1"/>
</dbReference>
<dbReference type="Proteomes" id="UP000474024">
    <property type="component" value="Unassembled WGS sequence"/>
</dbReference>
<dbReference type="GO" id="GO:0006508">
    <property type="term" value="P:proteolysis"/>
    <property type="evidence" value="ECO:0007669"/>
    <property type="project" value="UniProtKB-KW"/>
</dbReference>
<dbReference type="PANTHER" id="PTHR39178:SF1">
    <property type="entry name" value="RIBOSOMAL-PROCESSING CYSTEINE PROTEASE PRP"/>
    <property type="match status" value="1"/>
</dbReference>
<dbReference type="GO" id="GO:0008234">
    <property type="term" value="F:cysteine-type peptidase activity"/>
    <property type="evidence" value="ECO:0007669"/>
    <property type="project" value="UniProtKB-KW"/>
</dbReference>
<evidence type="ECO:0000256" key="1">
    <source>
        <dbReference type="ARBA" id="ARBA00022517"/>
    </source>
</evidence>
<dbReference type="InterPro" id="IPR036764">
    <property type="entry name" value="Peptidase_Prp_sf"/>
</dbReference>
<keyword evidence="2 7" id="KW-0645">Protease</keyword>
<dbReference type="Gene3D" id="3.30.70.1490">
    <property type="entry name" value="Cysteine protease Prp"/>
    <property type="match status" value="1"/>
</dbReference>
<protein>
    <recommendedName>
        <fullName evidence="6">Ribosomal processing cysteine protease Prp</fullName>
    </recommendedName>
</protein>
<evidence type="ECO:0000256" key="3">
    <source>
        <dbReference type="ARBA" id="ARBA00022801"/>
    </source>
</evidence>
<proteinExistence type="inferred from homology"/>
<dbReference type="EMBL" id="VUNI01000003">
    <property type="protein sequence ID" value="MST73923.1"/>
    <property type="molecule type" value="Genomic_DNA"/>
</dbReference>
<dbReference type="PANTHER" id="PTHR39178">
    <property type="entry name" value="HYPOTHETICAL RIBOSOME-ASSOCIATED PROTEIN"/>
    <property type="match status" value="1"/>
</dbReference>
<evidence type="ECO:0000256" key="2">
    <source>
        <dbReference type="ARBA" id="ARBA00022670"/>
    </source>
</evidence>
<keyword evidence="8" id="KW-1185">Reference proteome</keyword>
<evidence type="ECO:0000256" key="4">
    <source>
        <dbReference type="ARBA" id="ARBA00022807"/>
    </source>
</evidence>
<reference evidence="7 8" key="1">
    <citation type="submission" date="2019-08" db="EMBL/GenBank/DDBJ databases">
        <title>In-depth cultivation of the pig gut microbiome towards novel bacterial diversity and tailored functional studies.</title>
        <authorList>
            <person name="Wylensek D."/>
            <person name="Hitch T.C.A."/>
            <person name="Clavel T."/>
        </authorList>
    </citation>
    <scope>NUCLEOTIDE SEQUENCE [LARGE SCALE GENOMIC DNA]</scope>
    <source>
        <strain evidence="7 8">MUC/MUC-530-WT-4D</strain>
    </source>
</reference>
<sequence length="109" mass="11984">MIHITIYQNHANECTGFRCIGHSGYADAGSDIICAGVSALVINAINSIEKFTSVMPQLETEAESGLIDCRLKNYSDHDVALLMQSMILGLQGIQKDYGNEFIILDFKEV</sequence>
<dbReference type="GO" id="GO:0042254">
    <property type="term" value="P:ribosome biogenesis"/>
    <property type="evidence" value="ECO:0007669"/>
    <property type="project" value="UniProtKB-KW"/>
</dbReference>
<keyword evidence="1" id="KW-0690">Ribosome biogenesis</keyword>
<dbReference type="InterPro" id="IPR007422">
    <property type="entry name" value="Peptidase_Prp"/>
</dbReference>
<evidence type="ECO:0000256" key="6">
    <source>
        <dbReference type="ARBA" id="ARBA00044538"/>
    </source>
</evidence>
<comment type="similarity">
    <text evidence="5">Belongs to the Prp family.</text>
</comment>
<gene>
    <name evidence="7" type="ORF">FYJ75_02585</name>
</gene>
<accession>A0A6L5YN62</accession>
<evidence type="ECO:0000313" key="7">
    <source>
        <dbReference type="EMBL" id="MST73923.1"/>
    </source>
</evidence>
<keyword evidence="3" id="KW-0378">Hydrolase</keyword>
<evidence type="ECO:0000313" key="8">
    <source>
        <dbReference type="Proteomes" id="UP000474024"/>
    </source>
</evidence>
<dbReference type="AlphaFoldDB" id="A0A6L5YN62"/>
<dbReference type="RefSeq" id="WP_154428557.1">
    <property type="nucleotide sequence ID" value="NZ_VUNI01000003.1"/>
</dbReference>
<name>A0A6L5YN62_9FIRM</name>